<keyword evidence="3" id="KW-0206">Cytoskeleton</keyword>
<feature type="coiled-coil region" evidence="4">
    <location>
        <begin position="1271"/>
        <end position="1313"/>
    </location>
</feature>
<keyword evidence="2" id="KW-0963">Cytoplasm</keyword>
<feature type="region of interest" description="Disordered" evidence="5">
    <location>
        <begin position="2978"/>
        <end position="3050"/>
    </location>
</feature>
<feature type="region of interest" description="Disordered" evidence="5">
    <location>
        <begin position="1"/>
        <end position="27"/>
    </location>
</feature>
<comment type="subcellular location">
    <subcellularLocation>
        <location evidence="1">Cytoplasm</location>
        <location evidence="1">Cytoskeleton</location>
    </subcellularLocation>
</comment>
<feature type="compositionally biased region" description="Polar residues" evidence="5">
    <location>
        <begin position="3003"/>
        <end position="3024"/>
    </location>
</feature>
<evidence type="ECO:0000313" key="9">
    <source>
        <dbReference type="Proteomes" id="UP001209540"/>
    </source>
</evidence>
<feature type="domain" description="Calponin-homology (CH)" evidence="6">
    <location>
        <begin position="83"/>
        <end position="189"/>
    </location>
</feature>
<dbReference type="SMART" id="SM00033">
    <property type="entry name" value="CH"/>
    <property type="match status" value="2"/>
</dbReference>
<dbReference type="Gene3D" id="1.20.58.60">
    <property type="match status" value="2"/>
</dbReference>
<feature type="region of interest" description="Disordered" evidence="5">
    <location>
        <begin position="446"/>
        <end position="468"/>
    </location>
</feature>
<evidence type="ECO:0000313" key="8">
    <source>
        <dbReference type="EMBL" id="KAI9275479.1"/>
    </source>
</evidence>
<reference evidence="8" key="1">
    <citation type="journal article" date="2022" name="IScience">
        <title>Evolution of zygomycete secretomes and the origins of terrestrial fungal ecologies.</title>
        <authorList>
            <person name="Chang Y."/>
            <person name="Wang Y."/>
            <person name="Mondo S."/>
            <person name="Ahrendt S."/>
            <person name="Andreopoulos W."/>
            <person name="Barry K."/>
            <person name="Beard J."/>
            <person name="Benny G.L."/>
            <person name="Blankenship S."/>
            <person name="Bonito G."/>
            <person name="Cuomo C."/>
            <person name="Desiro A."/>
            <person name="Gervers K.A."/>
            <person name="Hundley H."/>
            <person name="Kuo A."/>
            <person name="LaButti K."/>
            <person name="Lang B.F."/>
            <person name="Lipzen A."/>
            <person name="O'Donnell K."/>
            <person name="Pangilinan J."/>
            <person name="Reynolds N."/>
            <person name="Sandor L."/>
            <person name="Smith M.E."/>
            <person name="Tsang A."/>
            <person name="Grigoriev I.V."/>
            <person name="Stajich J.E."/>
            <person name="Spatafora J.W."/>
        </authorList>
    </citation>
    <scope>NUCLEOTIDE SEQUENCE</scope>
    <source>
        <strain evidence="8">RSA 2281</strain>
    </source>
</reference>
<dbReference type="InterPro" id="IPR036872">
    <property type="entry name" value="CH_dom_sf"/>
</dbReference>
<reference evidence="8" key="2">
    <citation type="submission" date="2023-02" db="EMBL/GenBank/DDBJ databases">
        <authorList>
            <consortium name="DOE Joint Genome Institute"/>
            <person name="Mondo S.J."/>
            <person name="Chang Y."/>
            <person name="Wang Y."/>
            <person name="Ahrendt S."/>
            <person name="Andreopoulos W."/>
            <person name="Barry K."/>
            <person name="Beard J."/>
            <person name="Benny G.L."/>
            <person name="Blankenship S."/>
            <person name="Bonito G."/>
            <person name="Cuomo C."/>
            <person name="Desiro A."/>
            <person name="Gervers K.A."/>
            <person name="Hundley H."/>
            <person name="Kuo A."/>
            <person name="LaButti K."/>
            <person name="Lang B.F."/>
            <person name="Lipzen A."/>
            <person name="O'Donnell K."/>
            <person name="Pangilinan J."/>
            <person name="Reynolds N."/>
            <person name="Sandor L."/>
            <person name="Smith M.W."/>
            <person name="Tsang A."/>
            <person name="Grigoriev I.V."/>
            <person name="Stajich J.E."/>
            <person name="Spatafora J.W."/>
        </authorList>
    </citation>
    <scope>NUCLEOTIDE SEQUENCE</scope>
    <source>
        <strain evidence="8">RSA 2281</strain>
    </source>
</reference>
<dbReference type="SUPFAM" id="SSF143575">
    <property type="entry name" value="GAS2 domain-like"/>
    <property type="match status" value="1"/>
</dbReference>
<dbReference type="GO" id="GO:0008017">
    <property type="term" value="F:microtubule binding"/>
    <property type="evidence" value="ECO:0007669"/>
    <property type="project" value="InterPro"/>
</dbReference>
<organism evidence="8 9">
    <name type="scientific">Phascolomyces articulosus</name>
    <dbReference type="NCBI Taxonomy" id="60185"/>
    <lineage>
        <taxon>Eukaryota</taxon>
        <taxon>Fungi</taxon>
        <taxon>Fungi incertae sedis</taxon>
        <taxon>Mucoromycota</taxon>
        <taxon>Mucoromycotina</taxon>
        <taxon>Mucoromycetes</taxon>
        <taxon>Mucorales</taxon>
        <taxon>Lichtheimiaceae</taxon>
        <taxon>Phascolomyces</taxon>
    </lineage>
</organism>
<dbReference type="Pfam" id="PF00307">
    <property type="entry name" value="CH"/>
    <property type="match status" value="2"/>
</dbReference>
<feature type="compositionally biased region" description="Basic and acidic residues" evidence="5">
    <location>
        <begin position="3200"/>
        <end position="3210"/>
    </location>
</feature>
<feature type="compositionally biased region" description="Polar residues" evidence="5">
    <location>
        <begin position="263"/>
        <end position="273"/>
    </location>
</feature>
<comment type="caution">
    <text evidence="8">The sequence shown here is derived from an EMBL/GenBank/DDBJ whole genome shotgun (WGS) entry which is preliminary data.</text>
</comment>
<dbReference type="EMBL" id="JAIXMP010000003">
    <property type="protein sequence ID" value="KAI9275479.1"/>
    <property type="molecule type" value="Genomic_DNA"/>
</dbReference>
<dbReference type="Gene3D" id="1.10.418.10">
    <property type="entry name" value="Calponin-like domain"/>
    <property type="match status" value="2"/>
</dbReference>
<proteinExistence type="predicted"/>
<feature type="compositionally biased region" description="Low complexity" evidence="5">
    <location>
        <begin position="3138"/>
        <end position="3177"/>
    </location>
</feature>
<dbReference type="Proteomes" id="UP001209540">
    <property type="component" value="Unassembled WGS sequence"/>
</dbReference>
<dbReference type="InterPro" id="IPR003108">
    <property type="entry name" value="GAR_dom"/>
</dbReference>
<protein>
    <submittedName>
        <fullName evidence="8">Uncharacterized protein</fullName>
    </submittedName>
</protein>
<accession>A0AAD5KM92</accession>
<name>A0AAD5KM92_9FUNG</name>
<evidence type="ECO:0000256" key="4">
    <source>
        <dbReference type="SAM" id="Coils"/>
    </source>
</evidence>
<keyword evidence="4" id="KW-0175">Coiled coil</keyword>
<feature type="compositionally biased region" description="Low complexity" evidence="5">
    <location>
        <begin position="2430"/>
        <end position="2450"/>
    </location>
</feature>
<dbReference type="PROSITE" id="PS50021">
    <property type="entry name" value="CH"/>
    <property type="match status" value="2"/>
</dbReference>
<dbReference type="SMART" id="SM00243">
    <property type="entry name" value="GAS2"/>
    <property type="match status" value="1"/>
</dbReference>
<evidence type="ECO:0000256" key="5">
    <source>
        <dbReference type="SAM" id="MobiDB-lite"/>
    </source>
</evidence>
<feature type="region of interest" description="Disordered" evidence="5">
    <location>
        <begin position="2429"/>
        <end position="2455"/>
    </location>
</feature>
<dbReference type="SUPFAM" id="SSF46966">
    <property type="entry name" value="Spectrin repeat"/>
    <property type="match status" value="1"/>
</dbReference>
<evidence type="ECO:0000256" key="2">
    <source>
        <dbReference type="ARBA" id="ARBA00022490"/>
    </source>
</evidence>
<feature type="coiled-coil region" evidence="4">
    <location>
        <begin position="1672"/>
        <end position="1726"/>
    </location>
</feature>
<feature type="domain" description="GAR" evidence="7">
    <location>
        <begin position="3048"/>
        <end position="3122"/>
    </location>
</feature>
<dbReference type="Pfam" id="PF02187">
    <property type="entry name" value="GAS2"/>
    <property type="match status" value="1"/>
</dbReference>
<feature type="region of interest" description="Disordered" evidence="5">
    <location>
        <begin position="483"/>
        <end position="512"/>
    </location>
</feature>
<evidence type="ECO:0000259" key="6">
    <source>
        <dbReference type="PROSITE" id="PS50021"/>
    </source>
</evidence>
<feature type="coiled-coil region" evidence="4">
    <location>
        <begin position="647"/>
        <end position="688"/>
    </location>
</feature>
<dbReference type="PANTHER" id="PTHR11915">
    <property type="entry name" value="SPECTRIN/FILAMIN RELATED CYTOSKELETAL PROTEIN"/>
    <property type="match status" value="1"/>
</dbReference>
<dbReference type="GO" id="GO:0005856">
    <property type="term" value="C:cytoskeleton"/>
    <property type="evidence" value="ECO:0007669"/>
    <property type="project" value="UniProtKB-SubCell"/>
</dbReference>
<keyword evidence="9" id="KW-1185">Reference proteome</keyword>
<gene>
    <name evidence="8" type="ORF">BDA99DRAFT_568157</name>
</gene>
<dbReference type="InterPro" id="IPR001715">
    <property type="entry name" value="CH_dom"/>
</dbReference>
<feature type="compositionally biased region" description="Basic and acidic residues" evidence="5">
    <location>
        <begin position="503"/>
        <end position="512"/>
    </location>
</feature>
<dbReference type="SUPFAM" id="SSF47576">
    <property type="entry name" value="Calponin-homology domain, CH-domain"/>
    <property type="match status" value="1"/>
</dbReference>
<dbReference type="Gene3D" id="3.30.920.20">
    <property type="entry name" value="Gas2-like domain"/>
    <property type="match status" value="1"/>
</dbReference>
<sequence>MTSSSSSARTSPSPSTPPPSINTTINTTAGVPLTSALKQRQGTMSFRDSAAPTIRATPVKQRGRQNTISDDDFVRNLGADYQDVEKRTLTRWVNAQLMTVGDHIDRIETDLKDGKRLLKLLSVVSGQAAPKPERMNMRIHQLSNVAQAFGFLEKQLGRDAMPDIGNEAIVNGDVKKTLALVFFIMLKYHIQAVLGDHGDDFITSLTQLSERRDLHNKNNNNKDALSVASTETDSTTETSSTTATTAPSAPITPRPSGRKSHHQNNTTEKGGHTTSDAKVALLYWVRIQLEDYIAANIIPSIQDFSRSWRTGLAFCLLLHRHDPLLMPDLLATRIINADLSEKQTWREFLTLAFDTADKKLNIPTYLDPEDLIDVEYPHEPSVMMYVSEYYRVMSKTQRDESSSTKHDKRTKRRAAIAMAVGDTVEEDEHMIPDEEEIESVICETPPSMDDEPEEIPSLPSESPHETKHEYHIKPVDVATKTPLEAPVPVPMPSARRHKRKPAHQRESTLGEEDKARIKADLNNRLMQQLTGHLPRGVHPVLDQLITIHDTVISFIRTNTRTMDEIPEEFTSSASVTEYADALTIIEEQVEDEAEHLDTAKTAHALLMSPPENADDTLIIRLTDLQRDQVDRLYDVLVKEWKEFVGLLQSTKSDLLRLENDLIETEERVAEYEQSAIAVEHEINQLMEMLTNIPPKNEQGQILHPLDGSTDAITTTILDTYNNNISTTNERIKSFDTGTWKSYRSYLRELSPAVRQAVSQRHASVEQRYKLLETSMRKVKRRFSLFKRGIAFGKILAGLDDELTHVQKTMDDKQKAMTDDSILELENRVSMVRSKMNGAREEYDDLFDAESEDQPGFIARFEQVQKRYRKVSEWVDQVRVWFIEAGRIRNWIEARITTLQEREDFDPLDPDFTWISGNAARLHKEHEQLKREVERFENDDMARLRTHVKKLTAVGRDQKLSPADASTIEITLETLNMLNKLTILLRKRSSMVDMMMLRVKWDDLFKKAAEWIVMTNEEVTEFLGGAAPWVPSTEDDAYDESKKKANQAIQTLVELEKQVAEFDQGQYTQVLDGYQEMEDLYDENALPVHLEQIQSTFEQTFADLMKRSAFCRKVVEQHLMANDVFGQFDHLKKQGKRLQREMLSKEGDRPTEDRVQIFKENSAYLMSEVAATKIPYPQEPPEVDAVQNTDRNEMIRRAIEDNGLDLVKIAESLEELLSDRRQNLSLQERATLVYDEMVRLTTWFDERVHNLEKSDPFELVESMEEEPDEDALERLENERQGTVVRVQQINENSYPKLIERMRELEDEIDASNAVAIDRSLLISAVENLEQSHGQLLNLLTRREQDLALCHKYLLWIKGWYKTKEAINDTAHDIWSFTVKKVKFDPRREDAATGTEADDKEQYVHSGLQSLQDRIADIDKQINHVNDLHDTVLSDVNDNMNSNIHSKQIELHAKHQELVTLLSYTSDAADQRVSICHWLSQVEEARKQGQDLCDDFQTRNQDLNEEKVAIFKNLVRSVYGSIPSNGHSLPDGFGEQLQWDFEISNPHDYHAKIQTQVDSLVQSKKDDLKETEQEVDRFFNAHQSTSKIKQLINLHDTEISELHRWISDHLQDLKQQHLDPLTTITKEEVIQQRKEHDQIAADIKEFEKTNIRGLCDNVAQLSSQFQQGQHEVDVASIEERLDTVLQDLNELQITLSDQTSAFDAAMKRLEWEEQYNAASVRLKDINEQLRDVVKQRDAIHADASNLGDCIQQWGEELDVLEKNRGQFVKNDLKEIEGTYDDLGKALAKCNRSTTVIPADIDTRMDSLQRFQLRLTDNLAARQGELALVKRHIDWQRAVDKALEQFADYEQDLEAFVQEDARWSPDMQIHEDDEQRLRDQCAGLVSKVETFLTQQVVSLHCQFKELEQGAGTLSSLSEATLNQKEALDKAEKQVKSQFKFANQVVTQHCLVSAFILRTDQLEQTAELIREEFMKEIIADRLDQFISSVNDVKDNLGRQINYPVRSIKNDKIKAEVRIQDEAVNEVIRDTVATRTNRLGELVASLQFQLDSKVAISRFQVQLHLYKRQADACERWIQDHKSGLQKSNQLLEASYERVLDLDELQQEISAVRGTERAMTKVNDNIFKSLENRFEQCINAFDNTLCTEEDEKALSEEFDVISRTQERISDMWHQLRDETVRAVSTLTDVLEPTEKHHLAKKMVDSLTVLQCYINEADETILTDEQILQWQKRVDALDANEYRKLQLETPTFVEGEELIKIPTEAAQAQLDTASEMILEIRAQLTGLYDTVNINRLRNTYSENASVARSMMTNLQSIYKNACQNTEVMTPKDRTKIRQTILASNRNAQQQMDECKDAYEDLCGYYDFIKTQEGLGDELDDLHNQVQDEWQAVLQEQLTLATLVARTDRWVERYDLLDKLQGSLSIIRRELDEKRSVKNYSSSTTSSSNKSRTSSNDSEAGRLSTLDKKLHATTRDLDELQACTQSEAASDSANSAVFMEECKIVYAKAVSLKTSLSSRKFDLEKAHLLSAFTSELKRQCSACEEQIAFLKQQSTSNPTITEKKPAAIQGVIQTYAAALSNIRQVHGRCKSTIVNGIISEQGDTLVNTYGFLRTEVERMKRPFNKLLTDLEQKMTTEEEYVAVLKSICRHAENEADMMASLSDFKATVARFSRSARIARTKGSLLPDLNEFERRFRAMEDSVQDFYALGDKIKSSLLRDRIGGPRAASVNRSVDRRQDTIKREWLRIKSSAEDTKIKLHETQLRQHVNAKLSEAMRYVSDLRHRVNTLQLSGKSISIEQQELKEIQSDIENSLDKTLRDLDTLIASVSDKDGKFKRQRQELSVGVDDLHKLVEERQKEAEMEGNITVFVDIIDKMDEQISELSRLIDSCAPRHAQVVKNKFNKSDLQRLLRRLIKGYKNQEPKIAEFVEMAKSEARKQFVDNERVVDRLDKILENWSNIQAEASAREKELQTCINQLDHEFFTKLAMAKSTSPTNKNQDNKRSTTRYRATPSPTKQRQVATTNNFRSSNLAIDSNRLPRSRTPTKSTSRGRPYVSDPKNELDVHLGKIVNESPYSMKVKMVPGEVGKYWFGEEQPRLVYCRILPSKMVMVRIGGGWVELSTFLKSHGQNEANAAARSHPSDKTNDSVNSELSSVRSSSPSGRVTLRSGRSGSPSLSATRANSRASNRADSRTGTRSPVPPPSTSHGYVDGDKYIRVDDEGNQVTVKMSKASDKARTPASNPKHRFA</sequence>
<dbReference type="InterPro" id="IPR036534">
    <property type="entry name" value="GAR_dom_sf"/>
</dbReference>
<evidence type="ECO:0000256" key="3">
    <source>
        <dbReference type="ARBA" id="ARBA00023212"/>
    </source>
</evidence>
<feature type="compositionally biased region" description="Low complexity" evidence="5">
    <location>
        <begin position="226"/>
        <end position="255"/>
    </location>
</feature>
<feature type="region of interest" description="Disordered" evidence="5">
    <location>
        <begin position="3122"/>
        <end position="3238"/>
    </location>
</feature>
<evidence type="ECO:0000259" key="7">
    <source>
        <dbReference type="PROSITE" id="PS51460"/>
    </source>
</evidence>
<dbReference type="PROSITE" id="PS51460">
    <property type="entry name" value="GAR"/>
    <property type="match status" value="1"/>
</dbReference>
<feature type="compositionally biased region" description="Low complexity" evidence="5">
    <location>
        <begin position="1"/>
        <end position="13"/>
    </location>
</feature>
<feature type="domain" description="Calponin-homology (CH)" evidence="6">
    <location>
        <begin position="275"/>
        <end position="394"/>
    </location>
</feature>
<feature type="region of interest" description="Disordered" evidence="5">
    <location>
        <begin position="213"/>
        <end position="273"/>
    </location>
</feature>
<evidence type="ECO:0000256" key="1">
    <source>
        <dbReference type="ARBA" id="ARBA00004245"/>
    </source>
</evidence>